<organism evidence="2 3">
    <name type="scientific">Moraxella pluranimalium</name>
    <dbReference type="NCBI Taxonomy" id="470453"/>
    <lineage>
        <taxon>Bacteria</taxon>
        <taxon>Pseudomonadati</taxon>
        <taxon>Pseudomonadota</taxon>
        <taxon>Gammaproteobacteria</taxon>
        <taxon>Moraxellales</taxon>
        <taxon>Moraxellaceae</taxon>
        <taxon>Moraxella</taxon>
    </lineage>
</organism>
<sequence>MANFHTHLGVGALASVGVAVAGFSTQLYGLTTALLCAIIGTLGSLLPDIDLEHSRPAAQGFLVVSLITSTLITILYANRYSGDELILHSLMVWAVGFLVLRFGVFETFSRLTTHRGMVHSIPYMAVFALVVVCGAFYGLHLTAFVSWLFGLVLFIGSMVHLLLDEIYSVDAFGLRLKQSFGTAIKLFEKDKLVQYACLYLVLGVLYYFAPPYQDLWRGLVRITRQLMG</sequence>
<protein>
    <recommendedName>
        <fullName evidence="4">Hydrolase</fullName>
    </recommendedName>
</protein>
<reference evidence="2 3" key="1">
    <citation type="submission" date="2017-02" db="EMBL/GenBank/DDBJ databases">
        <title>Draft genome sequence of Moraxella pluranimalium CCUG 54913T type strain.</title>
        <authorList>
            <person name="Salva-Serra F."/>
            <person name="Engstrom-Jakobsson H."/>
            <person name="Thorell K."/>
            <person name="Jaen-Luchoro D."/>
            <person name="Gonzales-Siles L."/>
            <person name="Karlsson R."/>
            <person name="Yazdan S."/>
            <person name="Boulund F."/>
            <person name="Johnning A."/>
            <person name="Engstrand L."/>
            <person name="Kristiansson E."/>
            <person name="Moore E."/>
        </authorList>
    </citation>
    <scope>NUCLEOTIDE SEQUENCE [LARGE SCALE GENOMIC DNA]</scope>
    <source>
        <strain evidence="2 3">CCUG 54913</strain>
    </source>
</reference>
<feature type="transmembrane region" description="Helical" evidence="1">
    <location>
        <begin position="27"/>
        <end position="46"/>
    </location>
</feature>
<feature type="transmembrane region" description="Helical" evidence="1">
    <location>
        <begin position="192"/>
        <end position="209"/>
    </location>
</feature>
<dbReference type="STRING" id="470453.B0680_08160"/>
<feature type="transmembrane region" description="Helical" evidence="1">
    <location>
        <begin position="85"/>
        <end position="104"/>
    </location>
</feature>
<feature type="transmembrane region" description="Helical" evidence="1">
    <location>
        <begin position="58"/>
        <end position="79"/>
    </location>
</feature>
<accession>A0A1T0CLC0</accession>
<gene>
    <name evidence="2" type="ORF">B0680_08160</name>
</gene>
<dbReference type="RefSeq" id="WP_078254615.1">
    <property type="nucleotide sequence ID" value="NZ_MUYU01000019.1"/>
</dbReference>
<dbReference type="Proteomes" id="UP000189800">
    <property type="component" value="Unassembled WGS sequence"/>
</dbReference>
<keyword evidence="1" id="KW-0472">Membrane</keyword>
<evidence type="ECO:0000313" key="3">
    <source>
        <dbReference type="Proteomes" id="UP000189800"/>
    </source>
</evidence>
<evidence type="ECO:0008006" key="4">
    <source>
        <dbReference type="Google" id="ProtNLM"/>
    </source>
</evidence>
<feature type="transmembrane region" description="Helical" evidence="1">
    <location>
        <begin position="116"/>
        <end position="138"/>
    </location>
</feature>
<comment type="caution">
    <text evidence="2">The sequence shown here is derived from an EMBL/GenBank/DDBJ whole genome shotgun (WGS) entry which is preliminary data.</text>
</comment>
<dbReference type="InterPro" id="IPR007404">
    <property type="entry name" value="YdjM-like"/>
</dbReference>
<evidence type="ECO:0000313" key="2">
    <source>
        <dbReference type="EMBL" id="OOS23124.1"/>
    </source>
</evidence>
<evidence type="ECO:0000256" key="1">
    <source>
        <dbReference type="SAM" id="Phobius"/>
    </source>
</evidence>
<keyword evidence="1" id="KW-0812">Transmembrane</keyword>
<name>A0A1T0CLC0_9GAMM</name>
<feature type="transmembrane region" description="Helical" evidence="1">
    <location>
        <begin position="144"/>
        <end position="163"/>
    </location>
</feature>
<dbReference type="OrthoDB" id="5295350at2"/>
<dbReference type="EMBL" id="MUYU01000019">
    <property type="protein sequence ID" value="OOS23124.1"/>
    <property type="molecule type" value="Genomic_DNA"/>
</dbReference>
<proteinExistence type="predicted"/>
<keyword evidence="3" id="KW-1185">Reference proteome</keyword>
<dbReference type="Pfam" id="PF04307">
    <property type="entry name" value="YdjM"/>
    <property type="match status" value="1"/>
</dbReference>
<keyword evidence="1" id="KW-1133">Transmembrane helix</keyword>
<dbReference type="AlphaFoldDB" id="A0A1T0CLC0"/>